<dbReference type="AlphaFoldDB" id="A0A6A3RM56"/>
<accession>A0A6A3RM56</accession>
<evidence type="ECO:0000256" key="5">
    <source>
        <dbReference type="ARBA" id="ARBA00022741"/>
    </source>
</evidence>
<dbReference type="Gene3D" id="3.40.50.1000">
    <property type="entry name" value="HAD superfamily/HAD-like"/>
    <property type="match status" value="2"/>
</dbReference>
<keyword evidence="3 13" id="KW-0812">Transmembrane</keyword>
<dbReference type="Gene3D" id="1.20.1110.10">
    <property type="entry name" value="Calcium-transporting ATPase, transmembrane domain"/>
    <property type="match status" value="1"/>
</dbReference>
<evidence type="ECO:0000256" key="4">
    <source>
        <dbReference type="ARBA" id="ARBA00022723"/>
    </source>
</evidence>
<reference evidence="15 16" key="1">
    <citation type="submission" date="2018-08" db="EMBL/GenBank/DDBJ databases">
        <title>Genomic investigation of the strawberry pathogen Phytophthora fragariae indicates pathogenicity is determined by transcriptional variation in three key races.</title>
        <authorList>
            <person name="Adams T.M."/>
            <person name="Armitage A.D."/>
            <person name="Sobczyk M.K."/>
            <person name="Bates H.J."/>
            <person name="Dunwell J.M."/>
            <person name="Nellist C.F."/>
            <person name="Harrison R.J."/>
        </authorList>
    </citation>
    <scope>NUCLEOTIDE SEQUENCE [LARGE SCALE GENOMIC DNA]</scope>
    <source>
        <strain evidence="15 16">NOV-5</strain>
    </source>
</reference>
<evidence type="ECO:0000259" key="14">
    <source>
        <dbReference type="Pfam" id="PF00122"/>
    </source>
</evidence>
<dbReference type="Gene3D" id="2.70.150.10">
    <property type="entry name" value="Calcium-transporting ATPase, cytoplasmic transduction domain A"/>
    <property type="match status" value="1"/>
</dbReference>
<evidence type="ECO:0000256" key="2">
    <source>
        <dbReference type="ARBA" id="ARBA00022553"/>
    </source>
</evidence>
<keyword evidence="2" id="KW-0597">Phosphoprotein</keyword>
<evidence type="ECO:0000256" key="12">
    <source>
        <dbReference type="SAM" id="MobiDB-lite"/>
    </source>
</evidence>
<dbReference type="PANTHER" id="PTHR45630">
    <property type="entry name" value="CATION-TRANSPORTING ATPASE-RELATED"/>
    <property type="match status" value="1"/>
</dbReference>
<keyword evidence="7" id="KW-0460">Magnesium</keyword>
<dbReference type="InterPro" id="IPR023298">
    <property type="entry name" value="ATPase_P-typ_TM_dom_sf"/>
</dbReference>
<evidence type="ECO:0000256" key="3">
    <source>
        <dbReference type="ARBA" id="ARBA00022692"/>
    </source>
</evidence>
<comment type="catalytic activity">
    <reaction evidence="11">
        <text>ATP + H2O = ADP + phosphate + H(+)</text>
        <dbReference type="Rhea" id="RHEA:13065"/>
        <dbReference type="ChEBI" id="CHEBI:15377"/>
        <dbReference type="ChEBI" id="CHEBI:15378"/>
        <dbReference type="ChEBI" id="CHEBI:30616"/>
        <dbReference type="ChEBI" id="CHEBI:43474"/>
        <dbReference type="ChEBI" id="CHEBI:456216"/>
    </reaction>
</comment>
<dbReference type="Proteomes" id="UP000440732">
    <property type="component" value="Unassembled WGS sequence"/>
</dbReference>
<dbReference type="Gene3D" id="3.40.1110.10">
    <property type="entry name" value="Calcium-transporting ATPase, cytoplasmic domain N"/>
    <property type="match status" value="2"/>
</dbReference>
<keyword evidence="5" id="KW-0547">Nucleotide-binding</keyword>
<evidence type="ECO:0000313" key="15">
    <source>
        <dbReference type="EMBL" id="KAE9099139.1"/>
    </source>
</evidence>
<proteinExistence type="predicted"/>
<dbReference type="GO" id="GO:0005524">
    <property type="term" value="F:ATP binding"/>
    <property type="evidence" value="ECO:0007669"/>
    <property type="project" value="UniProtKB-KW"/>
</dbReference>
<keyword evidence="6" id="KW-0067">ATP-binding</keyword>
<evidence type="ECO:0000256" key="11">
    <source>
        <dbReference type="ARBA" id="ARBA00049360"/>
    </source>
</evidence>
<dbReference type="InterPro" id="IPR023299">
    <property type="entry name" value="ATPase_P-typ_cyto_dom_N"/>
</dbReference>
<sequence length="1042" mass="116220">MGRHHQVHQRRRETVVSGKAKSTSSKVVEAKIKVCYDRVTRWYEEQGNPRNARVVYTKHTSSDQAQFARKRLGADAVAPKDFSDVTFVHTAGTSIWKGTKQLLDCWTSTPGLPPLDLYANEGSYNYLMQGAYGKWVWWYSRSTVNLHFGMMDRLSFSKLTAEAAFFMCPSLAEGYGHCINQARAAGAVIVTTDAPPMNELILSSSMGVLVPTRVEKDDRMMLGGNYSQEHGLKNADGLLAAVTGDDICESVKRMMKSLREHLLVPIDDLAGQRAQLVYAPNEHLRMFPFAHSRTRLMLYCALAVASWGSLLIVSVWYPQIFTRLARVALPCAAEGDADYMLIHIHGDGLQARWVECAVHHPAPSGDDYRTKVPWVWFEFKRQRYVFNYERGEFRRYLATIREDLGKLQRRSETGLDEHVVRTRRELYGANRITIDAPSTAELLFVKLVRPFYLFQIFSIVVWLFKDYTKYAMVILTMSTVSLAYEIYSEVSNNNRLRRLVRSNRHFQVLRGSTVFRVHESELVPGDVIFVSEGIVCADMLLLSGGCTADEASLTGEAVPVNKEATTGVGHITEASARDRHRASFLQAGSTVIRVYESDAQCKGVVVSTGFSTGKGELFRSILFPKQITFEFERDSYRYLVMLWAVAIAAFIKRLVDGFHVGNSFSETLVDSLDLITVAVPPALPLVLTSGIGFSMHRLYRRGILCIDSQRVNSCGQLSCFCFDKTGTLTQEHLSFAGVAITGTNSTQGTPSRFTLGMATCHGLSEYGGAFQGYSLDLAMFKASHYTIEFFPTPPNDKFIAIVTAPDGINYGIISRFAFDATCQRSSAVVEEINTGKQFVFVKGSPEAVSAISTATPPDLKHKTLSYSTDGYYCIGFGVKELNPDTPIDVSNRDDVENAVEFEGLALFKNELKPETKSMLDELYVADIDVRVITGDNALTAVHVCRELEMKMKTKVAVVDVDEHTGDTVFVSVDDVKKTDVVKWSSFNRNNMNAVLAEFSLAITGAALDKLLNECGDGTVRRIIQQTPVFARVRPQQKAWIVE</sequence>
<evidence type="ECO:0000256" key="13">
    <source>
        <dbReference type="SAM" id="Phobius"/>
    </source>
</evidence>
<feature type="region of interest" description="Disordered" evidence="12">
    <location>
        <begin position="1"/>
        <end position="22"/>
    </location>
</feature>
<dbReference type="PRINTS" id="PR00119">
    <property type="entry name" value="CATATPASE"/>
</dbReference>
<dbReference type="Pfam" id="PF00122">
    <property type="entry name" value="E1-E2_ATPase"/>
    <property type="match status" value="1"/>
</dbReference>
<keyword evidence="8" id="KW-1278">Translocase</keyword>
<comment type="caution">
    <text evidence="15">The sequence shown here is derived from an EMBL/GenBank/DDBJ whole genome shotgun (WGS) entry which is preliminary data.</text>
</comment>
<dbReference type="InterPro" id="IPR018303">
    <property type="entry name" value="ATPase_P-typ_P_site"/>
</dbReference>
<feature type="compositionally biased region" description="Basic residues" evidence="12">
    <location>
        <begin position="1"/>
        <end position="11"/>
    </location>
</feature>
<evidence type="ECO:0000256" key="10">
    <source>
        <dbReference type="ARBA" id="ARBA00023136"/>
    </source>
</evidence>
<keyword evidence="4" id="KW-0479">Metal-binding</keyword>
<dbReference type="SUPFAM" id="SSF81660">
    <property type="entry name" value="Metal cation-transporting ATPase, ATP-binding domain N"/>
    <property type="match status" value="1"/>
</dbReference>
<feature type="domain" description="P-type ATPase A" evidence="14">
    <location>
        <begin position="504"/>
        <end position="620"/>
    </location>
</feature>
<dbReference type="GO" id="GO:0019829">
    <property type="term" value="F:ATPase-coupled monoatomic cation transmembrane transporter activity"/>
    <property type="evidence" value="ECO:0007669"/>
    <property type="project" value="TreeGrafter"/>
</dbReference>
<feature type="transmembrane region" description="Helical" evidence="13">
    <location>
        <begin position="296"/>
        <end position="317"/>
    </location>
</feature>
<keyword evidence="10 13" id="KW-0472">Membrane</keyword>
<evidence type="ECO:0000256" key="8">
    <source>
        <dbReference type="ARBA" id="ARBA00022967"/>
    </source>
</evidence>
<dbReference type="GO" id="GO:0016020">
    <property type="term" value="C:membrane"/>
    <property type="evidence" value="ECO:0007669"/>
    <property type="project" value="UniProtKB-SubCell"/>
</dbReference>
<organism evidence="15 16">
    <name type="scientific">Phytophthora fragariae</name>
    <dbReference type="NCBI Taxonomy" id="53985"/>
    <lineage>
        <taxon>Eukaryota</taxon>
        <taxon>Sar</taxon>
        <taxon>Stramenopiles</taxon>
        <taxon>Oomycota</taxon>
        <taxon>Peronosporomycetes</taxon>
        <taxon>Peronosporales</taxon>
        <taxon>Peronosporaceae</taxon>
        <taxon>Phytophthora</taxon>
    </lineage>
</organism>
<dbReference type="EMBL" id="QXGA01002361">
    <property type="protein sequence ID" value="KAE9099139.1"/>
    <property type="molecule type" value="Genomic_DNA"/>
</dbReference>
<evidence type="ECO:0000313" key="16">
    <source>
        <dbReference type="Proteomes" id="UP000440732"/>
    </source>
</evidence>
<name>A0A6A3RM56_9STRA</name>
<dbReference type="InterPro" id="IPR059000">
    <property type="entry name" value="ATPase_P-type_domA"/>
</dbReference>
<protein>
    <recommendedName>
        <fullName evidence="14">P-type ATPase A domain-containing protein</fullName>
    </recommendedName>
</protein>
<dbReference type="InterPro" id="IPR006544">
    <property type="entry name" value="P-type_TPase_V"/>
</dbReference>
<dbReference type="SUPFAM" id="SSF81653">
    <property type="entry name" value="Calcium ATPase, transduction domain A"/>
    <property type="match status" value="1"/>
</dbReference>
<keyword evidence="9 13" id="KW-1133">Transmembrane helix</keyword>
<dbReference type="SUPFAM" id="SSF53756">
    <property type="entry name" value="UDP-Glycosyltransferase/glycogen phosphorylase"/>
    <property type="match status" value="1"/>
</dbReference>
<evidence type="ECO:0000256" key="7">
    <source>
        <dbReference type="ARBA" id="ARBA00022842"/>
    </source>
</evidence>
<dbReference type="PROSITE" id="PS00154">
    <property type="entry name" value="ATPASE_E1_E2"/>
    <property type="match status" value="1"/>
</dbReference>
<evidence type="ECO:0000256" key="1">
    <source>
        <dbReference type="ARBA" id="ARBA00004141"/>
    </source>
</evidence>
<evidence type="ECO:0000256" key="9">
    <source>
        <dbReference type="ARBA" id="ARBA00022989"/>
    </source>
</evidence>
<gene>
    <name evidence="15" type="ORF">PF006_g23205</name>
</gene>
<dbReference type="InterPro" id="IPR008250">
    <property type="entry name" value="ATPase_P-typ_transduc_dom_A_sf"/>
</dbReference>
<dbReference type="GO" id="GO:0140358">
    <property type="term" value="F:P-type transmembrane transporter activity"/>
    <property type="evidence" value="ECO:0007669"/>
    <property type="project" value="InterPro"/>
</dbReference>
<dbReference type="PANTHER" id="PTHR45630:SF8">
    <property type="entry name" value="CATION-TRANSPORTING ATPASE"/>
    <property type="match status" value="1"/>
</dbReference>
<dbReference type="GO" id="GO:0046872">
    <property type="term" value="F:metal ion binding"/>
    <property type="evidence" value="ECO:0007669"/>
    <property type="project" value="UniProtKB-KW"/>
</dbReference>
<dbReference type="Gene3D" id="3.40.50.2000">
    <property type="entry name" value="Glycogen Phosphorylase B"/>
    <property type="match status" value="1"/>
</dbReference>
<evidence type="ECO:0000256" key="6">
    <source>
        <dbReference type="ARBA" id="ARBA00022840"/>
    </source>
</evidence>
<comment type="subcellular location">
    <subcellularLocation>
        <location evidence="1">Membrane</location>
        <topology evidence="1">Multi-pass membrane protein</topology>
    </subcellularLocation>
</comment>
<dbReference type="SUPFAM" id="SSF56784">
    <property type="entry name" value="HAD-like"/>
    <property type="match status" value="1"/>
</dbReference>
<dbReference type="InterPro" id="IPR023214">
    <property type="entry name" value="HAD_sf"/>
</dbReference>
<dbReference type="InterPro" id="IPR036412">
    <property type="entry name" value="HAD-like_sf"/>
</dbReference>
<dbReference type="SUPFAM" id="SSF81665">
    <property type="entry name" value="Calcium ATPase, transmembrane domain M"/>
    <property type="match status" value="1"/>
</dbReference>